<feature type="transmembrane region" description="Helical" evidence="2">
    <location>
        <begin position="115"/>
        <end position="138"/>
    </location>
</feature>
<evidence type="ECO:0000256" key="2">
    <source>
        <dbReference type="SAM" id="Phobius"/>
    </source>
</evidence>
<evidence type="ECO:0000313" key="3">
    <source>
        <dbReference type="EMBL" id="MQL74023.1"/>
    </source>
</evidence>
<accession>A0A843TX79</accession>
<dbReference type="Proteomes" id="UP000652761">
    <property type="component" value="Unassembled WGS sequence"/>
</dbReference>
<name>A0A843TX79_COLES</name>
<keyword evidence="4" id="KW-1185">Reference proteome</keyword>
<feature type="transmembrane region" description="Helical" evidence="2">
    <location>
        <begin position="46"/>
        <end position="63"/>
    </location>
</feature>
<comment type="caution">
    <text evidence="3">The sequence shown here is derived from an EMBL/GenBank/DDBJ whole genome shotgun (WGS) entry which is preliminary data.</text>
</comment>
<feature type="region of interest" description="Disordered" evidence="1">
    <location>
        <begin position="1"/>
        <end position="27"/>
    </location>
</feature>
<protein>
    <submittedName>
        <fullName evidence="3">Uncharacterized protein</fullName>
    </submittedName>
</protein>
<evidence type="ECO:0000256" key="1">
    <source>
        <dbReference type="SAM" id="MobiDB-lite"/>
    </source>
</evidence>
<dbReference type="AlphaFoldDB" id="A0A843TX79"/>
<gene>
    <name evidence="3" type="ORF">Taro_006381</name>
</gene>
<feature type="compositionally biased region" description="Basic and acidic residues" evidence="1">
    <location>
        <begin position="14"/>
        <end position="27"/>
    </location>
</feature>
<feature type="compositionally biased region" description="Pro residues" evidence="1">
    <location>
        <begin position="162"/>
        <end position="171"/>
    </location>
</feature>
<feature type="transmembrane region" description="Helical" evidence="2">
    <location>
        <begin position="83"/>
        <end position="103"/>
    </location>
</feature>
<keyword evidence="2" id="KW-0812">Transmembrane</keyword>
<sequence length="181" mass="19958">MAVEFRTGFQSHRGRSDAQGRRSGKRENDEEWKICGRVPPRRHLPLSPFLSCIAFDAAVPYVYLGGLPGAGGGLRRSFPCLPLLLLLPFSIAFPESIVLLRFIPIDLRRDKIRFGTPWSYLLIGVNLLILLLLLLLLACGERDNGEDLTEASVIVGSRRPRAPPSPTPNHDPPSCYGGTTV</sequence>
<feature type="region of interest" description="Disordered" evidence="1">
    <location>
        <begin position="157"/>
        <end position="181"/>
    </location>
</feature>
<proteinExistence type="predicted"/>
<evidence type="ECO:0000313" key="4">
    <source>
        <dbReference type="Proteomes" id="UP000652761"/>
    </source>
</evidence>
<keyword evidence="2" id="KW-0472">Membrane</keyword>
<reference evidence="3" key="1">
    <citation type="submission" date="2017-07" db="EMBL/GenBank/DDBJ databases">
        <title>Taro Niue Genome Assembly and Annotation.</title>
        <authorList>
            <person name="Atibalentja N."/>
            <person name="Keating K."/>
            <person name="Fields C.J."/>
        </authorList>
    </citation>
    <scope>NUCLEOTIDE SEQUENCE</scope>
    <source>
        <strain evidence="3">Niue_2</strain>
        <tissue evidence="3">Leaf</tissue>
    </source>
</reference>
<dbReference type="EMBL" id="NMUH01000188">
    <property type="protein sequence ID" value="MQL74023.1"/>
    <property type="molecule type" value="Genomic_DNA"/>
</dbReference>
<organism evidence="3 4">
    <name type="scientific">Colocasia esculenta</name>
    <name type="common">Wild taro</name>
    <name type="synonym">Arum esculentum</name>
    <dbReference type="NCBI Taxonomy" id="4460"/>
    <lineage>
        <taxon>Eukaryota</taxon>
        <taxon>Viridiplantae</taxon>
        <taxon>Streptophyta</taxon>
        <taxon>Embryophyta</taxon>
        <taxon>Tracheophyta</taxon>
        <taxon>Spermatophyta</taxon>
        <taxon>Magnoliopsida</taxon>
        <taxon>Liliopsida</taxon>
        <taxon>Araceae</taxon>
        <taxon>Aroideae</taxon>
        <taxon>Colocasieae</taxon>
        <taxon>Colocasia</taxon>
    </lineage>
</organism>
<keyword evidence="2" id="KW-1133">Transmembrane helix</keyword>